<sequence>MQSTSPAPGGANVFLTLAPITLAVFIAFLTIGIQLPVLPLHLHDTLGMGPGVVGLVVGAQFAAALLSRAWAGNFADMRGAKRAVITGALTASASGLIYLASLAFVDAPVSSVWVLVAGRVLLALGESLIVTGTMGWGIGLVGPQNGGKVMAWLGIAMYAAYALGAPVGVAFNSVAGFNGIAIATIVTPLLAAIIVLGVRATPPSATRRTPFYKVLGAVWAPGVGLALSSVGFGVITAFIALLFAAKSWGNSALAFSAFGAAFIGARLLFGHLPDKLGGARVALVCVVIEAIGQLLIWGADTAPLAYMGAALTGFGYSLAFPGFGVEAMRRAPPQTRALAMGAYVAFLDISLGITSPLAGMLAANCGISAVYLAGAASVSLSFVVALMLLGRQSQGVRHA</sequence>
<organism evidence="6 7">
    <name type="scientific">Duganella sacchari</name>
    <dbReference type="NCBI Taxonomy" id="551987"/>
    <lineage>
        <taxon>Bacteria</taxon>
        <taxon>Pseudomonadati</taxon>
        <taxon>Pseudomonadota</taxon>
        <taxon>Betaproteobacteria</taxon>
        <taxon>Burkholderiales</taxon>
        <taxon>Oxalobacteraceae</taxon>
        <taxon>Telluria group</taxon>
        <taxon>Duganella</taxon>
    </lineage>
</organism>
<name>A0A1M7H057_9BURK</name>
<evidence type="ECO:0000256" key="4">
    <source>
        <dbReference type="HAMAP-Rule" id="MF_02091"/>
    </source>
</evidence>
<feature type="transmembrane region" description="Helical" evidence="4">
    <location>
        <begin position="177"/>
        <end position="198"/>
    </location>
</feature>
<feature type="transmembrane region" description="Helical" evidence="4">
    <location>
        <begin position="83"/>
        <end position="105"/>
    </location>
</feature>
<gene>
    <name evidence="6" type="ORF">SAMN05192549_10110</name>
</gene>
<dbReference type="InterPro" id="IPR052714">
    <property type="entry name" value="MFS_Exporter"/>
</dbReference>
<keyword evidence="7" id="KW-1185">Reference proteome</keyword>
<dbReference type="Proteomes" id="UP000184339">
    <property type="component" value="Unassembled WGS sequence"/>
</dbReference>
<evidence type="ECO:0000256" key="1">
    <source>
        <dbReference type="ARBA" id="ARBA00022692"/>
    </source>
</evidence>
<evidence type="ECO:0000259" key="5">
    <source>
        <dbReference type="PROSITE" id="PS50850"/>
    </source>
</evidence>
<dbReference type="SUPFAM" id="SSF103473">
    <property type="entry name" value="MFS general substrate transporter"/>
    <property type="match status" value="1"/>
</dbReference>
<dbReference type="NCBIfam" id="NF003477">
    <property type="entry name" value="PRK05122.1"/>
    <property type="match status" value="1"/>
</dbReference>
<feature type="transmembrane region" description="Helical" evidence="4">
    <location>
        <begin position="218"/>
        <end position="245"/>
    </location>
</feature>
<dbReference type="NCBIfam" id="NF009048">
    <property type="entry name" value="PRK12382.1"/>
    <property type="match status" value="1"/>
</dbReference>
<keyword evidence="4" id="KW-0997">Cell inner membrane</keyword>
<evidence type="ECO:0000256" key="3">
    <source>
        <dbReference type="ARBA" id="ARBA00023136"/>
    </source>
</evidence>
<comment type="subcellular location">
    <subcellularLocation>
        <location evidence="4">Cell inner membrane</location>
        <topology evidence="4">Multi-pass membrane protein</topology>
    </subcellularLocation>
</comment>
<evidence type="ECO:0000256" key="2">
    <source>
        <dbReference type="ARBA" id="ARBA00022989"/>
    </source>
</evidence>
<feature type="transmembrane region" description="Helical" evidence="4">
    <location>
        <begin position="305"/>
        <end position="325"/>
    </location>
</feature>
<dbReference type="EMBL" id="FRCX01000001">
    <property type="protein sequence ID" value="SHM21529.1"/>
    <property type="molecule type" value="Genomic_DNA"/>
</dbReference>
<evidence type="ECO:0000313" key="7">
    <source>
        <dbReference type="Proteomes" id="UP000184339"/>
    </source>
</evidence>
<dbReference type="GO" id="GO:0022857">
    <property type="term" value="F:transmembrane transporter activity"/>
    <property type="evidence" value="ECO:0007669"/>
    <property type="project" value="UniProtKB-UniRule"/>
</dbReference>
<dbReference type="PROSITE" id="PS50850">
    <property type="entry name" value="MFS"/>
    <property type="match status" value="1"/>
</dbReference>
<feature type="transmembrane region" description="Helical" evidence="4">
    <location>
        <begin position="251"/>
        <end position="269"/>
    </location>
</feature>
<dbReference type="GO" id="GO:0005886">
    <property type="term" value="C:plasma membrane"/>
    <property type="evidence" value="ECO:0007669"/>
    <property type="project" value="UniProtKB-SubCell"/>
</dbReference>
<dbReference type="HAMAP" id="MF_02091">
    <property type="entry name" value="MFS_YfcJ"/>
    <property type="match status" value="1"/>
</dbReference>
<feature type="transmembrane region" description="Helical" evidence="4">
    <location>
        <begin position="47"/>
        <end position="71"/>
    </location>
</feature>
<protein>
    <recommendedName>
        <fullName evidence="4">Uncharacterized MFS-type transporter SAMN05192549_10110</fullName>
    </recommendedName>
</protein>
<dbReference type="InterPro" id="IPR036259">
    <property type="entry name" value="MFS_trans_sf"/>
</dbReference>
<keyword evidence="2 4" id="KW-1133">Transmembrane helix</keyword>
<comment type="similarity">
    <text evidence="4">Belongs to the major facilitator superfamily. YfcJ family.</text>
</comment>
<dbReference type="AlphaFoldDB" id="A0A1M7H057"/>
<dbReference type="PANTHER" id="PTHR23531:SF1">
    <property type="entry name" value="QUINOLENE RESISTANCE PROTEIN NORA"/>
    <property type="match status" value="1"/>
</dbReference>
<feature type="transmembrane region" description="Helical" evidence="4">
    <location>
        <begin position="369"/>
        <end position="389"/>
    </location>
</feature>
<evidence type="ECO:0000313" key="6">
    <source>
        <dbReference type="EMBL" id="SHM21529.1"/>
    </source>
</evidence>
<proteinExistence type="inferred from homology"/>
<dbReference type="PANTHER" id="PTHR23531">
    <property type="entry name" value="QUINOLENE RESISTANCE PROTEIN NORA"/>
    <property type="match status" value="1"/>
</dbReference>
<keyword evidence="4" id="KW-1003">Cell membrane</keyword>
<keyword evidence="3 4" id="KW-0472">Membrane</keyword>
<dbReference type="InterPro" id="IPR020846">
    <property type="entry name" value="MFS_dom"/>
</dbReference>
<keyword evidence="1 4" id="KW-0812">Transmembrane</keyword>
<dbReference type="Pfam" id="PF07690">
    <property type="entry name" value="MFS_1"/>
    <property type="match status" value="1"/>
</dbReference>
<dbReference type="InterPro" id="IPR011701">
    <property type="entry name" value="MFS"/>
</dbReference>
<reference evidence="7" key="1">
    <citation type="submission" date="2016-11" db="EMBL/GenBank/DDBJ databases">
        <authorList>
            <person name="Varghese N."/>
            <person name="Submissions S."/>
        </authorList>
    </citation>
    <scope>NUCLEOTIDE SEQUENCE [LARGE SCALE GENOMIC DNA]</scope>
    <source>
        <strain evidence="7">Sac-22</strain>
    </source>
</reference>
<feature type="transmembrane region" description="Helical" evidence="4">
    <location>
        <begin position="12"/>
        <end position="35"/>
    </location>
</feature>
<feature type="transmembrane region" description="Helical" evidence="4">
    <location>
        <begin position="337"/>
        <end position="363"/>
    </location>
</feature>
<feature type="transmembrane region" description="Helical" evidence="4">
    <location>
        <begin position="149"/>
        <end position="171"/>
    </location>
</feature>
<feature type="transmembrane region" description="Helical" evidence="4">
    <location>
        <begin position="111"/>
        <end position="137"/>
    </location>
</feature>
<dbReference type="Gene3D" id="1.20.1250.20">
    <property type="entry name" value="MFS general substrate transporter like domains"/>
    <property type="match status" value="1"/>
</dbReference>
<dbReference type="RefSeq" id="WP_072780367.1">
    <property type="nucleotide sequence ID" value="NZ_FRCX01000001.1"/>
</dbReference>
<feature type="domain" description="Major facilitator superfamily (MFS) profile" evidence="5">
    <location>
        <begin position="214"/>
        <end position="399"/>
    </location>
</feature>
<feature type="transmembrane region" description="Helical" evidence="4">
    <location>
        <begin position="281"/>
        <end position="299"/>
    </location>
</feature>
<dbReference type="STRING" id="551987.SAMN05192549_10110"/>
<accession>A0A1M7H057</accession>
<dbReference type="InterPro" id="IPR037541">
    <property type="entry name" value="MFS_YfcJ"/>
</dbReference>
<dbReference type="CDD" id="cd17489">
    <property type="entry name" value="MFS_YfcJ_like"/>
    <property type="match status" value="1"/>
</dbReference>
<keyword evidence="4" id="KW-0813">Transport</keyword>